<evidence type="ECO:0000256" key="5">
    <source>
        <dbReference type="SAM" id="MobiDB-lite"/>
    </source>
</evidence>
<dbReference type="OrthoDB" id="416553at2759"/>
<dbReference type="Gene3D" id="3.40.50.300">
    <property type="entry name" value="P-loop containing nucleotide triphosphate hydrolases"/>
    <property type="match status" value="1"/>
</dbReference>
<dbReference type="GO" id="GO:0032156">
    <property type="term" value="C:septin cytoskeleton"/>
    <property type="evidence" value="ECO:0007669"/>
    <property type="project" value="UniProtKB-ARBA"/>
</dbReference>
<dbReference type="HOGENOM" id="CLU_017718_7_0_1"/>
<keyword evidence="3 4" id="KW-0342">GTP-binding</keyword>
<reference evidence="8 9" key="1">
    <citation type="journal article" date="2009" name="Genome Res.">
        <title>Comparative genomics of the fungal pathogens Candida dubliniensis and Candida albicans.</title>
        <authorList>
            <person name="Jackson A.P."/>
            <person name="Gamble J.A."/>
            <person name="Yeomans T."/>
            <person name="Moran G.P."/>
            <person name="Saunders D."/>
            <person name="Harris D."/>
            <person name="Aslett M."/>
            <person name="Barrell J.F."/>
            <person name="Butler G."/>
            <person name="Citiulo F."/>
            <person name="Coleman D.C."/>
            <person name="de Groot P.W.J."/>
            <person name="Goodwin T.J."/>
            <person name="Quail M.A."/>
            <person name="McQuillan J."/>
            <person name="Munro C.A."/>
            <person name="Pain A."/>
            <person name="Poulter R.T."/>
            <person name="Rajandream M.A."/>
            <person name="Renauld H."/>
            <person name="Spiering M.J."/>
            <person name="Tivey A."/>
            <person name="Gow N.A.R."/>
            <person name="Barrell B."/>
            <person name="Sullivan D.J."/>
            <person name="Berriman M."/>
        </authorList>
    </citation>
    <scope>NUCLEOTIDE SEQUENCE [LARGE SCALE GENOMIC DNA]</scope>
    <source>
        <strain evidence="9">CD36 / ATCC MYA-646 / CBS 7987 / NCPF 3949 / NRRL Y-17841</strain>
    </source>
</reference>
<dbReference type="GO" id="GO:0005938">
    <property type="term" value="C:cell cortex"/>
    <property type="evidence" value="ECO:0007669"/>
    <property type="project" value="UniProtKB-ARBA"/>
</dbReference>
<dbReference type="GeneID" id="8048062"/>
<evidence type="ECO:0000313" key="8">
    <source>
        <dbReference type="EMBL" id="CAX41615.1"/>
    </source>
</evidence>
<dbReference type="GO" id="GO:0005525">
    <property type="term" value="F:GTP binding"/>
    <property type="evidence" value="ECO:0007669"/>
    <property type="project" value="UniProtKB-KW"/>
</dbReference>
<name>B9WHH3_CANDC</name>
<evidence type="ECO:0000259" key="6">
    <source>
        <dbReference type="PROSITE" id="PS51719"/>
    </source>
</evidence>
<dbReference type="GO" id="GO:0005935">
    <property type="term" value="C:cellular bud neck"/>
    <property type="evidence" value="ECO:0007669"/>
    <property type="project" value="UniProtKB-SubCell"/>
</dbReference>
<dbReference type="RefSeq" id="XP_002420536.1">
    <property type="nucleotide sequence ID" value="XM_002420491.1"/>
</dbReference>
<keyword evidence="2 4" id="KW-0547">Nucleotide-binding</keyword>
<dbReference type="PROSITE" id="PS51719">
    <property type="entry name" value="G_SEPTIN"/>
    <property type="match status" value="1"/>
</dbReference>
<evidence type="ECO:0000256" key="2">
    <source>
        <dbReference type="ARBA" id="ARBA00022741"/>
    </source>
</evidence>
<evidence type="ECO:0000256" key="3">
    <source>
        <dbReference type="ARBA" id="ARBA00023134"/>
    </source>
</evidence>
<dbReference type="eggNOG" id="KOG2655">
    <property type="taxonomic scope" value="Eukaryota"/>
</dbReference>
<dbReference type="EMBL" id="FM992692">
    <property type="protein sequence ID" value="CAX41615.1"/>
    <property type="molecule type" value="Genomic_DNA"/>
</dbReference>
<evidence type="ECO:0000313" key="9">
    <source>
        <dbReference type="Proteomes" id="UP000002605"/>
    </source>
</evidence>
<keyword evidence="9" id="KW-1185">Reference proteome</keyword>
<comment type="subcellular location">
    <subcellularLocation>
        <location evidence="1">Bud neck</location>
    </subcellularLocation>
</comment>
<dbReference type="InterPro" id="IPR027417">
    <property type="entry name" value="P-loop_NTPase"/>
</dbReference>
<sequence>MIYTAEQIRHKKKLKKGINFNLLVVGVNDLGKKTFINTLINQPYYQINQPIPNTSQSSIAGTSSSKSFQDSSNNNELSIETNSFECCPGSIPVKLKISVTHNFGFNVHDDSHGHTLLSFIENKHRAILHEELKISRNPNLQDNRLHLGLYFISANVKGLSKFDISMMTTICHRINLLPIIAQRDGLTDTELSQCKHAITRDIQENNIQIFNFLSKSNDDDHKRDGDFEEYMTLSAKEYDYLSELNKLIPFAVIGSNSIGELQNEIVRNTKWGAIRIEDKNICDFKLLKNVIFETHLQEFKDVTVEKIYEKFRLQQLIRN</sequence>
<dbReference type="SUPFAM" id="SSF52540">
    <property type="entry name" value="P-loop containing nucleoside triphosphate hydrolases"/>
    <property type="match status" value="1"/>
</dbReference>
<feature type="region of interest" description="Disordered" evidence="5">
    <location>
        <begin position="55"/>
        <end position="74"/>
    </location>
</feature>
<proteinExistence type="inferred from homology"/>
<dbReference type="AlphaFoldDB" id="B9WHH3"/>
<dbReference type="CGD" id="CAL0000169772">
    <property type="gene designation" value="Cd36_52310"/>
</dbReference>
<evidence type="ECO:0000256" key="4">
    <source>
        <dbReference type="RuleBase" id="RU004560"/>
    </source>
</evidence>
<evidence type="ECO:0000313" key="7">
    <source>
        <dbReference type="CGD" id="CAL0000169772"/>
    </source>
</evidence>
<dbReference type="Proteomes" id="UP000002605">
    <property type="component" value="Chromosome 5"/>
</dbReference>
<dbReference type="InterPro" id="IPR030379">
    <property type="entry name" value="G_SEPTIN_dom"/>
</dbReference>
<dbReference type="KEGG" id="cdu:CD36_52310"/>
<feature type="domain" description="Septin-type G" evidence="6">
    <location>
        <begin position="16"/>
        <end position="318"/>
    </location>
</feature>
<accession>B9WHH3</accession>
<organism evidence="8 9">
    <name type="scientific">Candida dubliniensis (strain CD36 / ATCC MYA-646 / CBS 7987 / NCPF 3949 / NRRL Y-17841)</name>
    <name type="common">Yeast</name>
    <dbReference type="NCBI Taxonomy" id="573826"/>
    <lineage>
        <taxon>Eukaryota</taxon>
        <taxon>Fungi</taxon>
        <taxon>Dikarya</taxon>
        <taxon>Ascomycota</taxon>
        <taxon>Saccharomycotina</taxon>
        <taxon>Pichiomycetes</taxon>
        <taxon>Debaryomycetaceae</taxon>
        <taxon>Candida/Lodderomyces clade</taxon>
        <taxon>Candida</taxon>
    </lineage>
</organism>
<comment type="similarity">
    <text evidence="4">Belongs to the TRAFAC class TrmE-Era-EngA-EngB-Septin-like GTPase superfamily. Septin GTPase family.</text>
</comment>
<protein>
    <submittedName>
        <fullName evidence="8">Meiotic septin, putative</fullName>
    </submittedName>
</protein>
<dbReference type="VEuPathDB" id="FungiDB:CD36_52310"/>
<dbReference type="PANTHER" id="PTHR18884">
    <property type="entry name" value="SEPTIN"/>
    <property type="match status" value="1"/>
</dbReference>
<dbReference type="Pfam" id="PF00735">
    <property type="entry name" value="Septin"/>
    <property type="match status" value="1"/>
</dbReference>
<evidence type="ECO:0000256" key="1">
    <source>
        <dbReference type="ARBA" id="ARBA00004266"/>
    </source>
</evidence>
<dbReference type="InterPro" id="IPR016491">
    <property type="entry name" value="Septin"/>
</dbReference>
<gene>
    <name evidence="7" type="ordered locus">Cd36_52310</name>
    <name evidence="8" type="ORF">CD36_52310</name>
</gene>
<dbReference type="PIRSF" id="PIRSF006698">
    <property type="entry name" value="Septin"/>
    <property type="match status" value="1"/>
</dbReference>